<proteinExistence type="predicted"/>
<protein>
    <submittedName>
        <fullName evidence="2">Tetratricopeptide (TPR) repeat protein</fullName>
    </submittedName>
</protein>
<evidence type="ECO:0000259" key="1">
    <source>
        <dbReference type="Pfam" id="PF19935"/>
    </source>
</evidence>
<dbReference type="InterPro" id="IPR006994">
    <property type="entry name" value="TCF25/Rqc1"/>
</dbReference>
<evidence type="ECO:0000313" key="3">
    <source>
        <dbReference type="Proteomes" id="UP001228504"/>
    </source>
</evidence>
<dbReference type="Proteomes" id="UP001228504">
    <property type="component" value="Unassembled WGS sequence"/>
</dbReference>
<dbReference type="SUPFAM" id="SSF81901">
    <property type="entry name" value="HCP-like"/>
    <property type="match status" value="1"/>
</dbReference>
<dbReference type="EMBL" id="JAUSUF010000002">
    <property type="protein sequence ID" value="MDQ0149079.1"/>
    <property type="molecule type" value="Genomic_DNA"/>
</dbReference>
<dbReference type="InterPro" id="IPR011990">
    <property type="entry name" value="TPR-like_helical_dom_sf"/>
</dbReference>
<dbReference type="RefSeq" id="WP_307484042.1">
    <property type="nucleotide sequence ID" value="NZ_JAUSUF010000002.1"/>
</dbReference>
<keyword evidence="3" id="KW-1185">Reference proteome</keyword>
<evidence type="ECO:0000313" key="2">
    <source>
        <dbReference type="EMBL" id="MDQ0149079.1"/>
    </source>
</evidence>
<dbReference type="InterPro" id="IPR045651">
    <property type="entry name" value="DUF6398"/>
</dbReference>
<organism evidence="2 3">
    <name type="scientific">Eubacterium multiforme</name>
    <dbReference type="NCBI Taxonomy" id="83339"/>
    <lineage>
        <taxon>Bacteria</taxon>
        <taxon>Bacillati</taxon>
        <taxon>Bacillota</taxon>
        <taxon>Clostridia</taxon>
        <taxon>Eubacteriales</taxon>
        <taxon>Eubacteriaceae</taxon>
        <taxon>Eubacterium</taxon>
    </lineage>
</organism>
<gene>
    <name evidence="2" type="ORF">J2S18_001009</name>
</gene>
<sequence>MKYSINVPNEFSVRVDEIIEKIDSFCIKVLNDEYLEKCIRLTEVLANNEENKLLRGKSNTWSAGIIHAIFFVNDTLNKKGIKMDELADFFEVSEGTIGTKSREIRKLLNIDKTSKTWKIKEENNKCSSCCDSENNVIDLFDNALEIDDVEKGAVELRKCASILKNDLGDDYFKKYMGQIGVAAEGDFYLTVLSTLSNYEFALGNYEESFKIEKELLELDEYDSRNVRHSIIFRALINKDYDYAKKIFEKYNDEDCIFFKYGKVLYYYYKDDRKNARKALKKALKHNANFIECLVGNIPTVQDEIDSYKKGSIEEASLCIEYSLPLWTNKKIGAWLIKALNKIK</sequence>
<dbReference type="Pfam" id="PF04910">
    <property type="entry name" value="Tcf25"/>
    <property type="match status" value="1"/>
</dbReference>
<comment type="caution">
    <text evidence="2">The sequence shown here is derived from an EMBL/GenBank/DDBJ whole genome shotgun (WGS) entry which is preliminary data.</text>
</comment>
<reference evidence="2 3" key="1">
    <citation type="submission" date="2023-07" db="EMBL/GenBank/DDBJ databases">
        <title>Genomic Encyclopedia of Type Strains, Phase IV (KMG-IV): sequencing the most valuable type-strain genomes for metagenomic binning, comparative biology and taxonomic classification.</title>
        <authorList>
            <person name="Goeker M."/>
        </authorList>
    </citation>
    <scope>NUCLEOTIDE SEQUENCE [LARGE SCALE GENOMIC DNA]</scope>
    <source>
        <strain evidence="2 3">DSM 20694</strain>
    </source>
</reference>
<dbReference type="Gene3D" id="1.25.40.10">
    <property type="entry name" value="Tetratricopeptide repeat domain"/>
    <property type="match status" value="1"/>
</dbReference>
<dbReference type="Pfam" id="PF19935">
    <property type="entry name" value="DUF6398"/>
    <property type="match status" value="1"/>
</dbReference>
<feature type="domain" description="DUF6398" evidence="1">
    <location>
        <begin position="17"/>
        <end position="118"/>
    </location>
</feature>
<name>A0ABT9UQZ4_9FIRM</name>
<accession>A0ABT9UQZ4</accession>